<comment type="similarity">
    <text evidence="1">Belongs to the short-chain dehydrogenases/reductases (SDR) family.</text>
</comment>
<dbReference type="GO" id="GO:0000140">
    <property type="term" value="F:acylglycerone-phosphate reductase (NADP+) activity"/>
    <property type="evidence" value="ECO:0007669"/>
    <property type="project" value="TreeGrafter"/>
</dbReference>
<sequence>MPFPRKTVLITGCSTGGIGAALAEAFYSKGYHVFATARNPSKIPKSLSNSQKATILKLDVLSSESISSAVESVHRETGGTLDVLVNNSGGGLLMPALDVSIEEGKKLFDLNFWAPFAMVQAFAPLLIQAKGCVVNNTSANAHVPFPFMSVYNSSKAAFSIASETWRHELKPFGVRTLTLVTCAVKTNFFSEKAEIKLPQDSKYLDLQGFINGLNDGSLQDKAISAALYADKVVRLVEKGTVGEVWVGTDAFLARLAWWLSPRFIFDAIVQSVVPVSKEMAKACAAKSK</sequence>
<dbReference type="OrthoDB" id="2102561at2759"/>
<accession>A0A179FSW5</accession>
<keyword evidence="4" id="KW-1185">Reference proteome</keyword>
<dbReference type="GO" id="GO:0019433">
    <property type="term" value="P:triglyceride catabolic process"/>
    <property type="evidence" value="ECO:0007669"/>
    <property type="project" value="TreeGrafter"/>
</dbReference>
<reference evidence="3 4" key="1">
    <citation type="journal article" date="2016" name="PLoS Pathog.">
        <title>Biosynthesis of antibiotic leucinostatins in bio-control fungus Purpureocillium lilacinum and their inhibition on phytophthora revealed by genome mining.</title>
        <authorList>
            <person name="Wang G."/>
            <person name="Liu Z."/>
            <person name="Lin R."/>
            <person name="Li E."/>
            <person name="Mao Z."/>
            <person name="Ling J."/>
            <person name="Yang Y."/>
            <person name="Yin W.B."/>
            <person name="Xie B."/>
        </authorList>
    </citation>
    <scope>NUCLEOTIDE SEQUENCE [LARGE SCALE GENOMIC DNA]</scope>
    <source>
        <strain evidence="3">170</strain>
    </source>
</reference>
<evidence type="ECO:0000313" key="4">
    <source>
        <dbReference type="Proteomes" id="UP000078397"/>
    </source>
</evidence>
<dbReference type="KEGG" id="pchm:VFPPC_04396"/>
<dbReference type="InterPro" id="IPR036291">
    <property type="entry name" value="NAD(P)-bd_dom_sf"/>
</dbReference>
<dbReference type="PANTHER" id="PTHR44169">
    <property type="entry name" value="NADPH-DEPENDENT 1-ACYLDIHYDROXYACETONE PHOSPHATE REDUCTASE"/>
    <property type="match status" value="1"/>
</dbReference>
<dbReference type="Pfam" id="PF00106">
    <property type="entry name" value="adh_short"/>
    <property type="match status" value="1"/>
</dbReference>
<dbReference type="EMBL" id="LSBJ02000003">
    <property type="protein sequence ID" value="OAQ68109.1"/>
    <property type="molecule type" value="Genomic_DNA"/>
</dbReference>
<dbReference type="PRINTS" id="PR00081">
    <property type="entry name" value="GDHRDH"/>
</dbReference>
<comment type="caution">
    <text evidence="3">The sequence shown here is derived from an EMBL/GenBank/DDBJ whole genome shotgun (WGS) entry which is preliminary data.</text>
</comment>
<dbReference type="GO" id="GO:0004806">
    <property type="term" value="F:triacylglycerol lipase activity"/>
    <property type="evidence" value="ECO:0007669"/>
    <property type="project" value="TreeGrafter"/>
</dbReference>
<keyword evidence="2" id="KW-0560">Oxidoreductase</keyword>
<evidence type="ECO:0000256" key="2">
    <source>
        <dbReference type="ARBA" id="ARBA00023002"/>
    </source>
</evidence>
<dbReference type="GO" id="GO:0005811">
    <property type="term" value="C:lipid droplet"/>
    <property type="evidence" value="ECO:0007669"/>
    <property type="project" value="TreeGrafter"/>
</dbReference>
<dbReference type="Proteomes" id="UP000078397">
    <property type="component" value="Unassembled WGS sequence"/>
</dbReference>
<dbReference type="InterPro" id="IPR002347">
    <property type="entry name" value="SDR_fam"/>
</dbReference>
<organism evidence="3 4">
    <name type="scientific">Pochonia chlamydosporia 170</name>
    <dbReference type="NCBI Taxonomy" id="1380566"/>
    <lineage>
        <taxon>Eukaryota</taxon>
        <taxon>Fungi</taxon>
        <taxon>Dikarya</taxon>
        <taxon>Ascomycota</taxon>
        <taxon>Pezizomycotina</taxon>
        <taxon>Sordariomycetes</taxon>
        <taxon>Hypocreomycetidae</taxon>
        <taxon>Hypocreales</taxon>
        <taxon>Clavicipitaceae</taxon>
        <taxon>Pochonia</taxon>
    </lineage>
</organism>
<dbReference type="GO" id="GO:0006654">
    <property type="term" value="P:phosphatidic acid biosynthetic process"/>
    <property type="evidence" value="ECO:0007669"/>
    <property type="project" value="TreeGrafter"/>
</dbReference>
<evidence type="ECO:0000313" key="3">
    <source>
        <dbReference type="EMBL" id="OAQ68109.1"/>
    </source>
</evidence>
<evidence type="ECO:0000256" key="1">
    <source>
        <dbReference type="ARBA" id="ARBA00006484"/>
    </source>
</evidence>
<dbReference type="SUPFAM" id="SSF51735">
    <property type="entry name" value="NAD(P)-binding Rossmann-fold domains"/>
    <property type="match status" value="1"/>
</dbReference>
<name>A0A179FSW5_METCM</name>
<protein>
    <submittedName>
        <fullName evidence="3">Short-chain dehydrogenase protein</fullName>
    </submittedName>
</protein>
<dbReference type="AlphaFoldDB" id="A0A179FSW5"/>
<proteinExistence type="inferred from homology"/>
<dbReference type="GeneID" id="28847752"/>
<dbReference type="STRING" id="1380566.A0A179FSW5"/>
<dbReference type="PANTHER" id="PTHR44169:SF6">
    <property type="entry name" value="NADPH-DEPENDENT 1-ACYLDIHYDROXYACETONE PHOSPHATE REDUCTASE"/>
    <property type="match status" value="1"/>
</dbReference>
<gene>
    <name evidence="3" type="ORF">VFPPC_04396</name>
</gene>
<dbReference type="Gene3D" id="3.40.50.720">
    <property type="entry name" value="NAD(P)-binding Rossmann-like Domain"/>
    <property type="match status" value="1"/>
</dbReference>
<dbReference type="RefSeq" id="XP_018144959.1">
    <property type="nucleotide sequence ID" value="XM_018283758.1"/>
</dbReference>
<dbReference type="GO" id="GO:0005783">
    <property type="term" value="C:endoplasmic reticulum"/>
    <property type="evidence" value="ECO:0007669"/>
    <property type="project" value="TreeGrafter"/>
</dbReference>